<dbReference type="AlphaFoldDB" id="A0A0F8ZQR9"/>
<reference evidence="1" key="1">
    <citation type="journal article" date="2015" name="Nature">
        <title>Complex archaea that bridge the gap between prokaryotes and eukaryotes.</title>
        <authorList>
            <person name="Spang A."/>
            <person name="Saw J.H."/>
            <person name="Jorgensen S.L."/>
            <person name="Zaremba-Niedzwiedzka K."/>
            <person name="Martijn J."/>
            <person name="Lind A.E."/>
            <person name="van Eijk R."/>
            <person name="Schleper C."/>
            <person name="Guy L."/>
            <person name="Ettema T.J."/>
        </authorList>
    </citation>
    <scope>NUCLEOTIDE SEQUENCE</scope>
</reference>
<comment type="caution">
    <text evidence="1">The sequence shown here is derived from an EMBL/GenBank/DDBJ whole genome shotgun (WGS) entry which is preliminary data.</text>
</comment>
<organism evidence="1">
    <name type="scientific">marine sediment metagenome</name>
    <dbReference type="NCBI Taxonomy" id="412755"/>
    <lineage>
        <taxon>unclassified sequences</taxon>
        <taxon>metagenomes</taxon>
        <taxon>ecological metagenomes</taxon>
    </lineage>
</organism>
<protein>
    <submittedName>
        <fullName evidence="1">Uncharacterized protein</fullName>
    </submittedName>
</protein>
<name>A0A0F8ZQR9_9ZZZZ</name>
<accession>A0A0F8ZQR9</accession>
<sequence length="84" mass="9451">MKINGYTIPLREVSYIVIATFWLAGLSFQGASNAEDIEKLSPTNERLARIEATQEATQGDVKEVKEEQGEQRKLLIKILEKVSD</sequence>
<evidence type="ECO:0000313" key="1">
    <source>
        <dbReference type="EMBL" id="KKK96168.1"/>
    </source>
</evidence>
<gene>
    <name evidence="1" type="ORF">LCGC14_2665450</name>
</gene>
<dbReference type="EMBL" id="LAZR01046595">
    <property type="protein sequence ID" value="KKK96168.1"/>
    <property type="molecule type" value="Genomic_DNA"/>
</dbReference>
<proteinExistence type="predicted"/>